<gene>
    <name evidence="2" type="ORF">NVS89_06775</name>
</gene>
<accession>A0A9X2T1K5</accession>
<protein>
    <submittedName>
        <fullName evidence="2">AbrB family transcriptional regulator</fullName>
    </submittedName>
</protein>
<dbReference type="EMBL" id="JANTHZ010000002">
    <property type="protein sequence ID" value="MCS0494797.1"/>
    <property type="molecule type" value="Genomic_DNA"/>
</dbReference>
<organism evidence="2 3">
    <name type="scientific">Ancylobacter mangrovi</name>
    <dbReference type="NCBI Taxonomy" id="2972472"/>
    <lineage>
        <taxon>Bacteria</taxon>
        <taxon>Pseudomonadati</taxon>
        <taxon>Pseudomonadota</taxon>
        <taxon>Alphaproteobacteria</taxon>
        <taxon>Hyphomicrobiales</taxon>
        <taxon>Xanthobacteraceae</taxon>
        <taxon>Ancylobacter</taxon>
    </lineage>
</organism>
<feature type="transmembrane region" description="Helical" evidence="1">
    <location>
        <begin position="205"/>
        <end position="222"/>
    </location>
</feature>
<comment type="caution">
    <text evidence="2">The sequence shown here is derived from an EMBL/GenBank/DDBJ whole genome shotgun (WGS) entry which is preliminary data.</text>
</comment>
<dbReference type="GO" id="GO:0016020">
    <property type="term" value="C:membrane"/>
    <property type="evidence" value="ECO:0007669"/>
    <property type="project" value="InterPro"/>
</dbReference>
<reference evidence="2" key="1">
    <citation type="submission" date="2022-08" db="EMBL/GenBank/DDBJ databases">
        <authorList>
            <person name="Li F."/>
        </authorList>
    </citation>
    <scope>NUCLEOTIDE SEQUENCE</scope>
    <source>
        <strain evidence="2">MQZ15Z-1</strain>
    </source>
</reference>
<evidence type="ECO:0000313" key="2">
    <source>
        <dbReference type="EMBL" id="MCS0494797.1"/>
    </source>
</evidence>
<dbReference type="PANTHER" id="PTHR38457">
    <property type="entry name" value="REGULATOR ABRB-RELATED"/>
    <property type="match status" value="1"/>
</dbReference>
<dbReference type="PANTHER" id="PTHR38457:SF1">
    <property type="entry name" value="REGULATOR ABRB-RELATED"/>
    <property type="match status" value="1"/>
</dbReference>
<sequence length="368" mass="37426">MAKRDPSSDGPGTSPSLAARFAASPPALQWAAVLVVTVVVTAAFLHFEVPAGGLLGPMFAAAAFCGIEHRIRVSRGFFHAGQCAVGCLIASTLPAEVLLAIPDYATEVVVASALTLTVSLLIAKALVVTGTVDVRAAVWGMLPGGASAMIAIADASGADARLVAFMQYLRVASVAATAAMVAHYLSTPGAAPVPVAHADGAYGPYAVGAGVYVLGLVAARFLPIPAGAMLLPMLIGIAVQAVFGLHLAMPQAVLLAGYALIGWSVGLRFEPRLLRAVLARLPQLIAATVALIALCGLVAVAVSLMFGLDPMTCYLAMSPGGIDTVAIIATGIKANLAFVLAVQATRMLVTLLVMPPAARALLRRAGHL</sequence>
<feature type="transmembrane region" description="Helical" evidence="1">
    <location>
        <begin position="281"/>
        <end position="306"/>
    </location>
</feature>
<feature type="transmembrane region" description="Helical" evidence="1">
    <location>
        <begin position="77"/>
        <end position="101"/>
    </location>
</feature>
<keyword evidence="1" id="KW-0472">Membrane</keyword>
<feature type="transmembrane region" description="Helical" evidence="1">
    <location>
        <begin position="108"/>
        <end position="130"/>
    </location>
</feature>
<dbReference type="RefSeq" id="WP_258731838.1">
    <property type="nucleotide sequence ID" value="NZ_JANTHZ010000002.1"/>
</dbReference>
<evidence type="ECO:0000313" key="3">
    <source>
        <dbReference type="Proteomes" id="UP001151088"/>
    </source>
</evidence>
<evidence type="ECO:0000256" key="1">
    <source>
        <dbReference type="SAM" id="Phobius"/>
    </source>
</evidence>
<feature type="transmembrane region" description="Helical" evidence="1">
    <location>
        <begin position="229"/>
        <end position="246"/>
    </location>
</feature>
<dbReference type="NCBIfam" id="TIGR03082">
    <property type="entry name" value="Gneg_AbrB_dup"/>
    <property type="match status" value="2"/>
</dbReference>
<dbReference type="PIRSF" id="PIRSF038991">
    <property type="entry name" value="Protein_AbrB"/>
    <property type="match status" value="1"/>
</dbReference>
<feature type="transmembrane region" description="Helical" evidence="1">
    <location>
        <begin position="326"/>
        <end position="354"/>
    </location>
</feature>
<dbReference type="GO" id="GO:0010468">
    <property type="term" value="P:regulation of gene expression"/>
    <property type="evidence" value="ECO:0007669"/>
    <property type="project" value="InterPro"/>
</dbReference>
<keyword evidence="1" id="KW-0812">Transmembrane</keyword>
<dbReference type="AlphaFoldDB" id="A0A9X2T1K5"/>
<feature type="transmembrane region" description="Helical" evidence="1">
    <location>
        <begin position="252"/>
        <end position="269"/>
    </location>
</feature>
<feature type="transmembrane region" description="Helical" evidence="1">
    <location>
        <begin position="27"/>
        <end position="47"/>
    </location>
</feature>
<feature type="transmembrane region" description="Helical" evidence="1">
    <location>
        <begin position="168"/>
        <end position="185"/>
    </location>
</feature>
<dbReference type="Pfam" id="PF05145">
    <property type="entry name" value="AbrB"/>
    <property type="match status" value="1"/>
</dbReference>
<dbReference type="Proteomes" id="UP001151088">
    <property type="component" value="Unassembled WGS sequence"/>
</dbReference>
<dbReference type="InterPro" id="IPR007820">
    <property type="entry name" value="AbrB_fam"/>
</dbReference>
<dbReference type="InterPro" id="IPR017516">
    <property type="entry name" value="AbrB_dup"/>
</dbReference>
<proteinExistence type="predicted"/>
<name>A0A9X2T1K5_9HYPH</name>
<keyword evidence="1" id="KW-1133">Transmembrane helix</keyword>
<keyword evidence="3" id="KW-1185">Reference proteome</keyword>